<dbReference type="Proteomes" id="UP001242342">
    <property type="component" value="Unassembled WGS sequence"/>
</dbReference>
<name>A0ABT9F098_9FLAO</name>
<feature type="transmembrane region" description="Helical" evidence="1">
    <location>
        <begin position="77"/>
        <end position="95"/>
    </location>
</feature>
<feature type="transmembrane region" description="Helical" evidence="1">
    <location>
        <begin position="48"/>
        <end position="70"/>
    </location>
</feature>
<gene>
    <name evidence="2" type="ORF">Q8W23_01480</name>
</gene>
<accession>A0ABT9F098</accession>
<evidence type="ECO:0000256" key="1">
    <source>
        <dbReference type="SAM" id="Phobius"/>
    </source>
</evidence>
<keyword evidence="1" id="KW-0472">Membrane</keyword>
<keyword evidence="3" id="KW-1185">Reference proteome</keyword>
<reference evidence="2 3" key="1">
    <citation type="submission" date="2023-07" db="EMBL/GenBank/DDBJ databases">
        <title>Genome content predicts the carbon catabolic preferences of heterotrophic bacteria.</title>
        <authorList>
            <person name="Gralka M."/>
        </authorList>
    </citation>
    <scope>NUCLEOTIDE SEQUENCE [LARGE SCALE GENOMIC DNA]</scope>
    <source>
        <strain evidence="2 3">4G03</strain>
    </source>
</reference>
<keyword evidence="1" id="KW-1133">Transmembrane helix</keyword>
<evidence type="ECO:0000313" key="2">
    <source>
        <dbReference type="EMBL" id="MDP2540138.1"/>
    </source>
</evidence>
<keyword evidence="1" id="KW-0812">Transmembrane</keyword>
<sequence length="99" mass="11015">MMKVIKISFITLFLLFVVVLSMGGGHGTYLLAKIIYPLTMIIAILTKSGIGIFSSIIAIIQIPVYSLVILKKPKWKLLLFGIHIILVIICLNLPTKLYT</sequence>
<organism evidence="2 3">
    <name type="scientific">Tenacibaculum discolor</name>
    <dbReference type="NCBI Taxonomy" id="361581"/>
    <lineage>
        <taxon>Bacteria</taxon>
        <taxon>Pseudomonadati</taxon>
        <taxon>Bacteroidota</taxon>
        <taxon>Flavobacteriia</taxon>
        <taxon>Flavobacteriales</taxon>
        <taxon>Flavobacteriaceae</taxon>
        <taxon>Tenacibaculum</taxon>
    </lineage>
</organism>
<protein>
    <submittedName>
        <fullName evidence="2">Uncharacterized protein</fullName>
    </submittedName>
</protein>
<dbReference type="RefSeq" id="WP_124587981.1">
    <property type="nucleotide sequence ID" value="NZ_JAUYVU010000001.1"/>
</dbReference>
<comment type="caution">
    <text evidence="2">The sequence shown here is derived from an EMBL/GenBank/DDBJ whole genome shotgun (WGS) entry which is preliminary data.</text>
</comment>
<evidence type="ECO:0000313" key="3">
    <source>
        <dbReference type="Proteomes" id="UP001242342"/>
    </source>
</evidence>
<proteinExistence type="predicted"/>
<dbReference type="EMBL" id="JAUYVU010000001">
    <property type="protein sequence ID" value="MDP2540138.1"/>
    <property type="molecule type" value="Genomic_DNA"/>
</dbReference>